<organism evidence="1 2">
    <name type="scientific">Carnegiea gigantea</name>
    <dbReference type="NCBI Taxonomy" id="171969"/>
    <lineage>
        <taxon>Eukaryota</taxon>
        <taxon>Viridiplantae</taxon>
        <taxon>Streptophyta</taxon>
        <taxon>Embryophyta</taxon>
        <taxon>Tracheophyta</taxon>
        <taxon>Spermatophyta</taxon>
        <taxon>Magnoliopsida</taxon>
        <taxon>eudicotyledons</taxon>
        <taxon>Gunneridae</taxon>
        <taxon>Pentapetalae</taxon>
        <taxon>Caryophyllales</taxon>
        <taxon>Cactineae</taxon>
        <taxon>Cactaceae</taxon>
        <taxon>Cactoideae</taxon>
        <taxon>Echinocereeae</taxon>
        <taxon>Carnegiea</taxon>
    </lineage>
</organism>
<accession>A0A9Q1JI11</accession>
<dbReference type="AlphaFoldDB" id="A0A9Q1JI11"/>
<keyword evidence="2" id="KW-1185">Reference proteome</keyword>
<dbReference type="Proteomes" id="UP001153076">
    <property type="component" value="Unassembled WGS sequence"/>
</dbReference>
<dbReference type="EMBL" id="JAKOGI010001342">
    <property type="protein sequence ID" value="KAJ8426152.1"/>
    <property type="molecule type" value="Genomic_DNA"/>
</dbReference>
<name>A0A9Q1JI11_9CARY</name>
<protein>
    <submittedName>
        <fullName evidence="1">Uncharacterized protein</fullName>
    </submittedName>
</protein>
<dbReference type="OrthoDB" id="2417874at2759"/>
<dbReference type="PANTHER" id="PTHR33116">
    <property type="entry name" value="REVERSE TRANSCRIPTASE ZINC-BINDING DOMAIN-CONTAINING PROTEIN-RELATED-RELATED"/>
    <property type="match status" value="1"/>
</dbReference>
<comment type="caution">
    <text evidence="1">The sequence shown here is derived from an EMBL/GenBank/DDBJ whole genome shotgun (WGS) entry which is preliminary data.</text>
</comment>
<gene>
    <name evidence="1" type="ORF">Cgig2_024357</name>
</gene>
<dbReference type="PANTHER" id="PTHR33116:SF66">
    <property type="entry name" value="REVERSE TRANSCRIPTASE ZINC-BINDING DOMAIN-CONTAINING PROTEIN"/>
    <property type="match status" value="1"/>
</dbReference>
<sequence>MDNIAGRSDEHTQSFHACHGVWQEPRTAKKTAMGRLIHLWCILGDFNTILCKEDRLGGDAVTDQDTKELSQFMDQCELIEMRSIGLSDRTPLIIQFPSSPKPQASFKCCDIWALTSCDCLCPYKITPMQFGTGLSIFIYHEASSETLIDIQTALQATPGVDHLLEKERELRKRYIEILSSSISLLKQQCKMARIKYGDDNIRLFFAKAKQRKLATYIYTLKDDNGQIVKVNLQKSQVVLRGVSTALQDLCLQETGLEIGQLTLRYLGIRITASRLTKTECTALIDKILAKVHIWATRSISFAGRAALINSSIFGMFSYWASIFLLPSEVVERIAQICQNYLWSGSQDFTKPPYALNISQTETRQSSPNWYGQSQTNRIPCGSNRFMNDTSSNKTSGAILLPMTVVGIGKNCVKSRNSSSRDVLFQGHRTGKARIHTKLVRATNG</sequence>
<reference evidence="1" key="1">
    <citation type="submission" date="2022-04" db="EMBL/GenBank/DDBJ databases">
        <title>Carnegiea gigantea Genome sequencing and assembly v2.</title>
        <authorList>
            <person name="Copetti D."/>
            <person name="Sanderson M.J."/>
            <person name="Burquez A."/>
            <person name="Wojciechowski M.F."/>
        </authorList>
    </citation>
    <scope>NUCLEOTIDE SEQUENCE</scope>
    <source>
        <strain evidence="1">SGP5-SGP5p</strain>
        <tissue evidence="1">Aerial part</tissue>
    </source>
</reference>
<proteinExistence type="predicted"/>
<evidence type="ECO:0000313" key="2">
    <source>
        <dbReference type="Proteomes" id="UP001153076"/>
    </source>
</evidence>
<evidence type="ECO:0000313" key="1">
    <source>
        <dbReference type="EMBL" id="KAJ8426152.1"/>
    </source>
</evidence>